<protein>
    <recommendedName>
        <fullName evidence="2">SGNH hydrolase-type esterase domain-containing protein</fullName>
    </recommendedName>
</protein>
<dbReference type="RefSeq" id="WP_188359854.1">
    <property type="nucleotide sequence ID" value="NZ_BMDC01000003.1"/>
</dbReference>
<dbReference type="PANTHER" id="PTHR37981">
    <property type="entry name" value="LIPASE 2"/>
    <property type="match status" value="1"/>
</dbReference>
<accession>A0A917MU00</accession>
<dbReference type="InterPro" id="IPR013830">
    <property type="entry name" value="SGNH_hydro"/>
</dbReference>
<dbReference type="AlphaFoldDB" id="A0A917MU00"/>
<dbReference type="Gene3D" id="3.40.50.1110">
    <property type="entry name" value="SGNH hydrolase"/>
    <property type="match status" value="1"/>
</dbReference>
<dbReference type="Pfam" id="PF13472">
    <property type="entry name" value="Lipase_GDSL_2"/>
    <property type="match status" value="1"/>
</dbReference>
<dbReference type="GO" id="GO:0016788">
    <property type="term" value="F:hydrolase activity, acting on ester bonds"/>
    <property type="evidence" value="ECO:0007669"/>
    <property type="project" value="InterPro"/>
</dbReference>
<feature type="active site" evidence="1">
    <location>
        <position position="223"/>
    </location>
</feature>
<dbReference type="GO" id="GO:0006629">
    <property type="term" value="P:lipid metabolic process"/>
    <property type="evidence" value="ECO:0007669"/>
    <property type="project" value="TreeGrafter"/>
</dbReference>
<evidence type="ECO:0000259" key="2">
    <source>
        <dbReference type="Pfam" id="PF13472"/>
    </source>
</evidence>
<sequence length="249" mass="26105">MVSHIATLGSSFAAGPSIQPVASATALRSAANYSALLARQLGARHTDLSVSGAVIANIEDTPQRTRAGFTFAPQIQGLPADADLVLISCGGNDLGFSRPMISRALGYATAFRVPGPEKIERVGTDLARAVEAARRVGGARVVLVDYLPVLDDDPSHWLPWFSESEGEALLEIQEGVVEVNEIAAELSGADLVQASALGGHELNTDDAWVSGLLAGGDMPGSFHPNARGMQAVARYILDSLPLKPPSNHY</sequence>
<dbReference type="CDD" id="cd01823">
    <property type="entry name" value="SEST_like"/>
    <property type="match status" value="1"/>
</dbReference>
<name>A0A917MU00_9MICC</name>
<evidence type="ECO:0000313" key="4">
    <source>
        <dbReference type="Proteomes" id="UP000600171"/>
    </source>
</evidence>
<reference evidence="3 4" key="1">
    <citation type="journal article" date="2014" name="Int. J. Syst. Evol. Microbiol.">
        <title>Complete genome sequence of Corynebacterium casei LMG S-19264T (=DSM 44701T), isolated from a smear-ripened cheese.</title>
        <authorList>
            <consortium name="US DOE Joint Genome Institute (JGI-PGF)"/>
            <person name="Walter F."/>
            <person name="Albersmeier A."/>
            <person name="Kalinowski J."/>
            <person name="Ruckert C."/>
        </authorList>
    </citation>
    <scope>NUCLEOTIDE SEQUENCE [LARGE SCALE GENOMIC DNA]</scope>
    <source>
        <strain evidence="3 4">CCM 8669</strain>
    </source>
</reference>
<dbReference type="InterPro" id="IPR037460">
    <property type="entry name" value="SEST-like"/>
</dbReference>
<evidence type="ECO:0000256" key="1">
    <source>
        <dbReference type="PIRSR" id="PIRSR637460-1"/>
    </source>
</evidence>
<evidence type="ECO:0000313" key="3">
    <source>
        <dbReference type="EMBL" id="GGH64033.1"/>
    </source>
</evidence>
<dbReference type="InterPro" id="IPR036514">
    <property type="entry name" value="SGNH_hydro_sf"/>
</dbReference>
<dbReference type="Proteomes" id="UP000600171">
    <property type="component" value="Unassembled WGS sequence"/>
</dbReference>
<dbReference type="SUPFAM" id="SSF52266">
    <property type="entry name" value="SGNH hydrolase"/>
    <property type="match status" value="1"/>
</dbReference>
<feature type="domain" description="SGNH hydrolase-type esterase" evidence="2">
    <location>
        <begin position="8"/>
        <end position="231"/>
    </location>
</feature>
<keyword evidence="4" id="KW-1185">Reference proteome</keyword>
<feature type="active site" description="Nucleophile" evidence="1">
    <location>
        <position position="11"/>
    </location>
</feature>
<dbReference type="PANTHER" id="PTHR37981:SF1">
    <property type="entry name" value="SGNH HYDROLASE-TYPE ESTERASE DOMAIN-CONTAINING PROTEIN"/>
    <property type="match status" value="1"/>
</dbReference>
<organism evidence="3 4">
    <name type="scientific">Rothia aerolata</name>
    <dbReference type="NCBI Taxonomy" id="1812262"/>
    <lineage>
        <taxon>Bacteria</taxon>
        <taxon>Bacillati</taxon>
        <taxon>Actinomycetota</taxon>
        <taxon>Actinomycetes</taxon>
        <taxon>Micrococcales</taxon>
        <taxon>Micrococcaceae</taxon>
        <taxon>Rothia</taxon>
    </lineage>
</organism>
<proteinExistence type="predicted"/>
<comment type="caution">
    <text evidence="3">The sequence shown here is derived from an EMBL/GenBank/DDBJ whole genome shotgun (WGS) entry which is preliminary data.</text>
</comment>
<dbReference type="EMBL" id="BMDC01000003">
    <property type="protein sequence ID" value="GGH64033.1"/>
    <property type="molecule type" value="Genomic_DNA"/>
</dbReference>
<gene>
    <name evidence="3" type="ORF">GCM10007359_15920</name>
</gene>